<name>A0A927GLG7_9BACT</name>
<evidence type="ECO:0000259" key="1">
    <source>
        <dbReference type="Pfam" id="PF13304"/>
    </source>
</evidence>
<dbReference type="GO" id="GO:0016887">
    <property type="term" value="F:ATP hydrolysis activity"/>
    <property type="evidence" value="ECO:0007669"/>
    <property type="project" value="InterPro"/>
</dbReference>
<protein>
    <submittedName>
        <fullName evidence="3">ATP-binding protein</fullName>
    </submittedName>
</protein>
<feature type="domain" description="Rad50/SbcC-type AAA" evidence="2">
    <location>
        <begin position="4"/>
        <end position="38"/>
    </location>
</feature>
<dbReference type="InterPro" id="IPR003959">
    <property type="entry name" value="ATPase_AAA_core"/>
</dbReference>
<reference evidence="3" key="1">
    <citation type="submission" date="2020-09" db="EMBL/GenBank/DDBJ databases">
        <authorList>
            <person name="Kim M.K."/>
        </authorList>
    </citation>
    <scope>NUCLEOTIDE SEQUENCE</scope>
    <source>
        <strain evidence="3">BT664</strain>
    </source>
</reference>
<keyword evidence="4" id="KW-1185">Reference proteome</keyword>
<dbReference type="EMBL" id="JACXAD010000030">
    <property type="protein sequence ID" value="MBD2770169.1"/>
    <property type="molecule type" value="Genomic_DNA"/>
</dbReference>
<accession>A0A927GLG7</accession>
<dbReference type="Pfam" id="PF13476">
    <property type="entry name" value="AAA_23"/>
    <property type="match status" value="1"/>
</dbReference>
<dbReference type="Gene3D" id="3.40.50.300">
    <property type="entry name" value="P-loop containing nucleotide triphosphate hydrolases"/>
    <property type="match status" value="2"/>
</dbReference>
<dbReference type="SUPFAM" id="SSF52540">
    <property type="entry name" value="P-loop containing nucleoside triphosphate hydrolases"/>
    <property type="match status" value="1"/>
</dbReference>
<dbReference type="Pfam" id="PF13304">
    <property type="entry name" value="AAA_21"/>
    <property type="match status" value="1"/>
</dbReference>
<dbReference type="InterPro" id="IPR038729">
    <property type="entry name" value="Rad50/SbcC_AAA"/>
</dbReference>
<keyword evidence="3" id="KW-0067">ATP-binding</keyword>
<dbReference type="InterPro" id="IPR027417">
    <property type="entry name" value="P-loop_NTPase"/>
</dbReference>
<comment type="caution">
    <text evidence="3">The sequence shown here is derived from an EMBL/GenBank/DDBJ whole genome shotgun (WGS) entry which is preliminary data.</text>
</comment>
<dbReference type="RefSeq" id="WP_191006980.1">
    <property type="nucleotide sequence ID" value="NZ_JACXAD010000030.1"/>
</dbReference>
<gene>
    <name evidence="3" type="ORF">IC235_19965</name>
</gene>
<evidence type="ECO:0000259" key="2">
    <source>
        <dbReference type="Pfam" id="PF13476"/>
    </source>
</evidence>
<dbReference type="InterPro" id="IPR051396">
    <property type="entry name" value="Bact_Antivir_Def_Nuclease"/>
</dbReference>
<proteinExistence type="predicted"/>
<organism evidence="3 4">
    <name type="scientific">Hymenobacter montanus</name>
    <dbReference type="NCBI Taxonomy" id="2771359"/>
    <lineage>
        <taxon>Bacteria</taxon>
        <taxon>Pseudomonadati</taxon>
        <taxon>Bacteroidota</taxon>
        <taxon>Cytophagia</taxon>
        <taxon>Cytophagales</taxon>
        <taxon>Hymenobacteraceae</taxon>
        <taxon>Hymenobacter</taxon>
    </lineage>
</organism>
<sequence>MLKRLHLKNFTVFADADFEFVQGLNVIVGTNGTGKSHVLKLGYVAARVTARILGDEILAPGPRNWEVYLSQRLKDVLQPEELGKLVRWGTEKNPASITAEFKGSSIENLVFNFLSTAKNPTPGGKQPVSVKKYPKQTDLSRAIFIPPKEVLTLAWLRAIYEKRLLPIDDTYPSLLDLLNEIPLRELNPVASKALKSLERILGGRIELEGERFYLISNSGRLEMNMVAEGIRKFAMLERLLRNGVLTPENVLFWDEPEANLNPKLLREMATVLAELARQGFQIILATHSMGLLKEFHILSRQKDAKLLPIKYFGLNAQPGYSTTVVTAHNFEYLPDVVALEVELEQADDLEEIFVREDQERHAENR</sequence>
<dbReference type="AlphaFoldDB" id="A0A927GLG7"/>
<keyword evidence="3" id="KW-0547">Nucleotide-binding</keyword>
<evidence type="ECO:0000313" key="4">
    <source>
        <dbReference type="Proteomes" id="UP000612233"/>
    </source>
</evidence>
<dbReference type="PANTHER" id="PTHR43581:SF2">
    <property type="entry name" value="EXCINUCLEASE ATPASE SUBUNIT"/>
    <property type="match status" value="1"/>
</dbReference>
<dbReference type="PANTHER" id="PTHR43581">
    <property type="entry name" value="ATP/GTP PHOSPHATASE"/>
    <property type="match status" value="1"/>
</dbReference>
<dbReference type="GO" id="GO:0005524">
    <property type="term" value="F:ATP binding"/>
    <property type="evidence" value="ECO:0007669"/>
    <property type="project" value="UniProtKB-KW"/>
</dbReference>
<evidence type="ECO:0000313" key="3">
    <source>
        <dbReference type="EMBL" id="MBD2770169.1"/>
    </source>
</evidence>
<dbReference type="GO" id="GO:0006302">
    <property type="term" value="P:double-strand break repair"/>
    <property type="evidence" value="ECO:0007669"/>
    <property type="project" value="InterPro"/>
</dbReference>
<dbReference type="Proteomes" id="UP000612233">
    <property type="component" value="Unassembled WGS sequence"/>
</dbReference>
<feature type="domain" description="ATPase AAA-type core" evidence="1">
    <location>
        <begin position="209"/>
        <end position="292"/>
    </location>
</feature>